<dbReference type="Gene3D" id="3.40.50.300">
    <property type="entry name" value="P-loop containing nucleotide triphosphate hydrolases"/>
    <property type="match status" value="3"/>
</dbReference>
<comment type="similarity">
    <text evidence="1">Belongs to the TRAFAC class TrmE-Era-EngA-EngB-Septin-like GTPase superfamily. AIG1/Toc34/Toc159-like paraseptin GTPase family. IAN subfamily.</text>
</comment>
<dbReference type="FunFam" id="3.40.50.300:FF:002274">
    <property type="entry name" value="Si:dkeyp-69e1.8"/>
    <property type="match status" value="1"/>
</dbReference>
<sequence>METADENCSLVTVVNGAYPVRCTEEVLLTVFTDESLQAAMDSQHLSVSHSSPPTLTELRLVLLGRKGTGKSSAGNTILGGTGGFESGKPTEECVKRRADVVGRRVTVVDTPGWEWYYPLNGNPNWVRRETLRSVTLCPPGPHAVLLVVRSCTSVTDDYIREIEEHVEPLGKQVWEHTMVLFTRGDELGLGSMEQRILTSGPGLQRLLQKCGNRYHVVNNRNKGDLTQVKELIRKLEYMVDRKAHGNHHLELDNTVLQGLEADGKRRARERRKKQQQMEAQIQRGTIKAAVMSDGPQGSELDAHHSFSKAPRRLHEVRLVLLGERETGKSSAGNTILGKMGFFEAGAVTEECICQQAEVAMRLVTVVDTPGWEAGVAGATPERVKREIVCSVALCPPGPHALLLTLRVDTLVIAGHVREHLELLGEGVWRHTILLFTHGDQLREGVDIKQHIQGGGRDLQWLLEKCRGRYHVISSLDGGGRAQGCFTKVTELLEKVEKMATMNRCEAFFSLVQEVRDLSQQRNEKFNQRMKEMGDKLLRQEAELKNMREREVKRIRWFFNRDKKVKSPGKADIQREEEDDDRRVDERKNDMGELEERMRWLTEDREKEIQDLSLENERICVALNKRRQDMEEAMLKLERREREIEDLKERADEQQLKLVDVECTLAEMAHERKQIHDAVKVKKQELEKLEEAVELLRKEKSEWIEQFDTLKLEMEENKILHDELLERKEEEKDRQIAEIKQRLNREMEKQQEELRQKASEEQQRILDIAKKDTESKIEEIKSKHQKEIEKKMQEKETEIKEIKLQHQEEVDRKVSEMEKLKKEMDNKLKEKAHDLEKIKQQHDEEKRDLQRENQRQMTELKDQQMKQIAELEQKHHVQMQDSKKDKELMNLNYKKDMEQQMQEREKELDALKLKHQEELKQQLAKETEKQLQDRQRLIRECEQKYTAKIEEIKLEHVKEKDMLNQNLKNLGKLTEELRQQLKSEREESEKKKEIHDKELEEMKQNIEVMEEKLQQNKENERRYEKDIQEKERENKAIKEHLRELQHTEKERERTVKQTVEEKDRVIEKLRQHIKDVDEILQRKEEERGEIILNQKREAEQRLHDKEREMEEMKLQLLNEMDGKLKDKEAEIKSVKQQVDMRETRWRDEQNRKDEQGAMEMNKLIEAINKKTDEVTQVQSLIAQRDCELKEAKRLCEIHLEDIQTLRESNEKITFSLVEIEQSYMKKLREKEEELDSRSQKDSDNEKEIVQLKLTIEQTKTELKELTCKMETEMTSMIQEYEKEIEIKNEDVASVAKVKDGIISRLEQQSSVIKEKYEQSQKKIDEMQEQNETIKKETGNLKIKYEELKKESEEEVRRYEEKVRSIEVKIQTIHEEKEMEVRALQEANGKLQAEIERTKERESENQKQMKELREHFERECQRRDEEIKEKLEKEESDREQILRTTEVELAKKGCVLDSKQEELVEKEEKLEGKERELQTIQASLEKRKEEQEKHEKDVKLREQNVQKKEQDLESLLEALEGKQKELSSHGQDLQKTVKGLKNQGKELKDREYYLKNEEQELLNWKSELQIRNEHVNYTTQELEEMGRGLALLKEELHNKEKNLKESLQKLNKWEQNLTEREEKLSRGERRDLQNGQCSADDNVDEEDAFHQMTSAEGFKENLPLMNQEVSERRERGKVTNREERSKLEEDLRMETAPSAAESNNCHPETLKEKEGSGRETRNKLLSQGHIRSKDSHLRVVVLGETWSSRSPAGVTILGGEASKFDGSSFRPWRGQIAGRHLAVVEPLGLRWRDGLDASNTSQQKSILDSMPWCHPGPHVILLLIPAFLTCTQKYRRAVEEHMRLLGEESWRRTLVVFTWGEILGESAEQHILRNGELMGLVERCEGRYHVLTSEKSNSRIEGLFEKIEVMVTLNDSGEL</sequence>
<dbReference type="PANTHER" id="PTHR10903">
    <property type="entry name" value="GTPASE, IMAP FAMILY MEMBER-RELATED"/>
    <property type="match status" value="1"/>
</dbReference>
<dbReference type="InterPro" id="IPR027417">
    <property type="entry name" value="P-loop_NTPase"/>
</dbReference>
<keyword evidence="3" id="KW-0342">GTP-binding</keyword>
<protein>
    <submittedName>
        <fullName evidence="8">Trichohyalin isoform X1</fullName>
    </submittedName>
</protein>
<feature type="compositionally biased region" description="Basic and acidic residues" evidence="5">
    <location>
        <begin position="1706"/>
        <end position="1718"/>
    </location>
</feature>
<keyword evidence="7" id="KW-1185">Reference proteome</keyword>
<feature type="compositionally biased region" description="Basic and acidic residues" evidence="5">
    <location>
        <begin position="1619"/>
        <end position="1630"/>
    </location>
</feature>
<evidence type="ECO:0000256" key="4">
    <source>
        <dbReference type="SAM" id="Coils"/>
    </source>
</evidence>
<feature type="compositionally biased region" description="Basic and acidic residues" evidence="5">
    <location>
        <begin position="1482"/>
        <end position="1505"/>
    </location>
</feature>
<organism evidence="7 8">
    <name type="scientific">Parambassis ranga</name>
    <name type="common">Indian glassy fish</name>
    <dbReference type="NCBI Taxonomy" id="210632"/>
    <lineage>
        <taxon>Eukaryota</taxon>
        <taxon>Metazoa</taxon>
        <taxon>Chordata</taxon>
        <taxon>Craniata</taxon>
        <taxon>Vertebrata</taxon>
        <taxon>Euteleostomi</taxon>
        <taxon>Actinopterygii</taxon>
        <taxon>Neopterygii</taxon>
        <taxon>Teleostei</taxon>
        <taxon>Neoteleostei</taxon>
        <taxon>Acanthomorphata</taxon>
        <taxon>Ovalentaria</taxon>
        <taxon>Ambassidae</taxon>
        <taxon>Parambassis</taxon>
    </lineage>
</organism>
<dbReference type="Proteomes" id="UP000515145">
    <property type="component" value="Chromosome 18"/>
</dbReference>
<evidence type="ECO:0000313" key="7">
    <source>
        <dbReference type="Proteomes" id="UP000515145"/>
    </source>
</evidence>
<reference evidence="8" key="1">
    <citation type="submission" date="2025-08" db="UniProtKB">
        <authorList>
            <consortium name="RefSeq"/>
        </authorList>
    </citation>
    <scope>IDENTIFICATION</scope>
</reference>
<dbReference type="SUPFAM" id="SSF52540">
    <property type="entry name" value="P-loop containing nucleoside triphosphate hydrolases"/>
    <property type="match status" value="2"/>
</dbReference>
<feature type="domain" description="AIG1-type G" evidence="6">
    <location>
        <begin position="55"/>
        <end position="257"/>
    </location>
</feature>
<accession>A0A6P7K7T9</accession>
<feature type="compositionally biased region" description="Basic and acidic residues" evidence="5">
    <location>
        <begin position="1667"/>
        <end position="1691"/>
    </location>
</feature>
<dbReference type="PANTHER" id="PTHR10903:SF148">
    <property type="entry name" value="LEUCINE-RICH REPEAT-CONTAINING PROTEIN DDB_G0290503"/>
    <property type="match status" value="1"/>
</dbReference>
<dbReference type="PROSITE" id="PS51720">
    <property type="entry name" value="G_AIG1"/>
    <property type="match status" value="2"/>
</dbReference>
<gene>
    <name evidence="8" type="primary">LOC114451063</name>
</gene>
<feature type="region of interest" description="Disordered" evidence="5">
    <location>
        <begin position="1392"/>
        <end position="1414"/>
    </location>
</feature>
<feature type="region of interest" description="Disordered" evidence="5">
    <location>
        <begin position="1010"/>
        <end position="1034"/>
    </location>
</feature>
<dbReference type="RefSeq" id="XP_028285394.1">
    <property type="nucleotide sequence ID" value="XM_028429593.1"/>
</dbReference>
<dbReference type="InParanoid" id="A0A6P7K7T9"/>
<feature type="region of interest" description="Disordered" evidence="5">
    <location>
        <begin position="567"/>
        <end position="587"/>
    </location>
</feature>
<feature type="coiled-coil region" evidence="4">
    <location>
        <begin position="522"/>
        <end position="549"/>
    </location>
</feature>
<dbReference type="GeneID" id="114451063"/>
<feature type="region of interest" description="Disordered" evidence="5">
    <location>
        <begin position="1479"/>
        <end position="1505"/>
    </location>
</feature>
<evidence type="ECO:0000313" key="8">
    <source>
        <dbReference type="RefSeq" id="XP_028285394.1"/>
    </source>
</evidence>
<evidence type="ECO:0000256" key="2">
    <source>
        <dbReference type="ARBA" id="ARBA00022741"/>
    </source>
</evidence>
<feature type="region of interest" description="Disordered" evidence="5">
    <location>
        <begin position="824"/>
        <end position="860"/>
    </location>
</feature>
<evidence type="ECO:0000256" key="1">
    <source>
        <dbReference type="ARBA" id="ARBA00008535"/>
    </source>
</evidence>
<dbReference type="InterPro" id="IPR006703">
    <property type="entry name" value="G_AIG1"/>
</dbReference>
<dbReference type="OrthoDB" id="8964039at2759"/>
<proteinExistence type="inferred from homology"/>
<feature type="domain" description="AIG1-type G" evidence="6">
    <location>
        <begin position="313"/>
        <end position="516"/>
    </location>
</feature>
<name>A0A6P7K7T9_9TELE</name>
<dbReference type="FunCoup" id="A0A6P7K7T9">
    <property type="interactions" value="36"/>
</dbReference>
<dbReference type="Pfam" id="PF04548">
    <property type="entry name" value="AIG1"/>
    <property type="match status" value="3"/>
</dbReference>
<evidence type="ECO:0000256" key="3">
    <source>
        <dbReference type="ARBA" id="ARBA00023134"/>
    </source>
</evidence>
<dbReference type="GO" id="GO:0005525">
    <property type="term" value="F:GTP binding"/>
    <property type="evidence" value="ECO:0007669"/>
    <property type="project" value="UniProtKB-KW"/>
</dbReference>
<feature type="region of interest" description="Disordered" evidence="5">
    <location>
        <begin position="1619"/>
        <end position="1718"/>
    </location>
</feature>
<evidence type="ECO:0000259" key="6">
    <source>
        <dbReference type="PROSITE" id="PS51720"/>
    </source>
</evidence>
<evidence type="ECO:0000256" key="5">
    <source>
        <dbReference type="SAM" id="MobiDB-lite"/>
    </source>
</evidence>
<keyword evidence="2" id="KW-0547">Nucleotide-binding</keyword>
<keyword evidence="4" id="KW-0175">Coiled coil</keyword>
<dbReference type="InterPro" id="IPR045058">
    <property type="entry name" value="GIMA/IAN/Toc"/>
</dbReference>